<comment type="caution">
    <text evidence="5">Lacks conserved residue(s) required for the propagation of feature annotation.</text>
</comment>
<dbReference type="EC" id="2.1.1.163" evidence="5"/>
<dbReference type="NCBIfam" id="NF001244">
    <property type="entry name" value="PRK00216.1-5"/>
    <property type="match status" value="1"/>
</dbReference>
<organism evidence="6 7">
    <name type="scientific">Candidatus Protochlamydia amoebophila</name>
    <dbReference type="NCBI Taxonomy" id="362787"/>
    <lineage>
        <taxon>Bacteria</taxon>
        <taxon>Pseudomonadati</taxon>
        <taxon>Chlamydiota</taxon>
        <taxon>Chlamydiia</taxon>
        <taxon>Parachlamydiales</taxon>
        <taxon>Parachlamydiaceae</taxon>
        <taxon>Candidatus Protochlamydia</taxon>
    </lineage>
</organism>
<comment type="function">
    <text evidence="5">Methyltransferase required for the conversion of demethylmenaquinol (DMKH2) to menaquinol (MKH2).</text>
</comment>
<comment type="catalytic activity">
    <reaction evidence="5">
        <text>a 2-demethylmenaquinol + S-adenosyl-L-methionine = a menaquinol + S-adenosyl-L-homocysteine + H(+)</text>
        <dbReference type="Rhea" id="RHEA:42640"/>
        <dbReference type="Rhea" id="RHEA-COMP:9539"/>
        <dbReference type="Rhea" id="RHEA-COMP:9563"/>
        <dbReference type="ChEBI" id="CHEBI:15378"/>
        <dbReference type="ChEBI" id="CHEBI:18151"/>
        <dbReference type="ChEBI" id="CHEBI:55437"/>
        <dbReference type="ChEBI" id="CHEBI:57856"/>
        <dbReference type="ChEBI" id="CHEBI:59789"/>
        <dbReference type="EC" id="2.1.1.163"/>
    </reaction>
</comment>
<accession>A0A0C1H1C8</accession>
<comment type="caution">
    <text evidence="6">The sequence shown here is derived from an EMBL/GenBank/DDBJ whole genome shotgun (WGS) entry which is preliminary data.</text>
</comment>
<evidence type="ECO:0000313" key="6">
    <source>
        <dbReference type="EMBL" id="KIC71529.1"/>
    </source>
</evidence>
<dbReference type="SUPFAM" id="SSF53335">
    <property type="entry name" value="S-adenosyl-L-methionine-dependent methyltransferases"/>
    <property type="match status" value="1"/>
</dbReference>
<evidence type="ECO:0000313" key="7">
    <source>
        <dbReference type="Proteomes" id="UP000031465"/>
    </source>
</evidence>
<dbReference type="GO" id="GO:0009234">
    <property type="term" value="P:menaquinone biosynthetic process"/>
    <property type="evidence" value="ECO:0007669"/>
    <property type="project" value="UniProtKB-UniRule"/>
</dbReference>
<dbReference type="PROSITE" id="PS01184">
    <property type="entry name" value="UBIE_2"/>
    <property type="match status" value="1"/>
</dbReference>
<dbReference type="NCBIfam" id="TIGR01934">
    <property type="entry name" value="MenG_MenH_UbiE"/>
    <property type="match status" value="1"/>
</dbReference>
<keyword evidence="2 5" id="KW-0489">Methyltransferase</keyword>
<comment type="pathway">
    <text evidence="5">Quinol/quinone metabolism; menaquinone biosynthesis; menaquinol from 1,4-dihydroxy-2-naphthoate: step 2/2.</text>
</comment>
<comment type="similarity">
    <text evidence="5">Belongs to the class I-like SAM-binding methyltransferase superfamily. MenG/UbiE family.</text>
</comment>
<evidence type="ECO:0000256" key="3">
    <source>
        <dbReference type="ARBA" id="ARBA00022679"/>
    </source>
</evidence>
<dbReference type="InterPro" id="IPR004033">
    <property type="entry name" value="UbiE/COQ5_MeTrFase"/>
</dbReference>
<dbReference type="GO" id="GO:0032259">
    <property type="term" value="P:methylation"/>
    <property type="evidence" value="ECO:0007669"/>
    <property type="project" value="UniProtKB-KW"/>
</dbReference>
<name>A0A0C1H1C8_9BACT</name>
<dbReference type="InterPro" id="IPR029063">
    <property type="entry name" value="SAM-dependent_MTases_sf"/>
</dbReference>
<dbReference type="PANTHER" id="PTHR43591:SF24">
    <property type="entry name" value="2-METHOXY-6-POLYPRENYL-1,4-BENZOQUINOL METHYLASE, MITOCHONDRIAL"/>
    <property type="match status" value="1"/>
</dbReference>
<sequence length="250" mass="28289">MFKYEAVFMSTYNKNRPQTIQIMFNSIAKQYDRTNAVLSFCLHKRWNLELVKKVQSQQTSHTLLDLCAGTGDVAFSYLNQVSAPCQAYLVDFSSEMLACAEEKAKSFGKTPHSFQYVLADVQRLPFSNQTMDCATMAYGIRNIHHPLQSLQETYRVLKPGGCLGILELTRPENKFLQIGHQLYLKTLLPLLGKWLTANENAYQYLRKSIHTFIPPGELEELVKTAGFINTGRYSLAGGIATIITGFKPMK</sequence>
<dbReference type="HAMAP" id="MF_01813">
    <property type="entry name" value="MenG_UbiE_methyltr"/>
    <property type="match status" value="1"/>
</dbReference>
<dbReference type="InterPro" id="IPR023576">
    <property type="entry name" value="UbiE/COQ5_MeTrFase_CS"/>
</dbReference>
<dbReference type="AlphaFoldDB" id="A0A0C1H1C8"/>
<dbReference type="PROSITE" id="PS51608">
    <property type="entry name" value="SAM_MT_UBIE"/>
    <property type="match status" value="1"/>
</dbReference>
<protein>
    <recommendedName>
        <fullName evidence="5">Demethylmenaquinone methyltransferase</fullName>
        <ecNumber evidence="5">2.1.1.163</ecNumber>
    </recommendedName>
</protein>
<proteinExistence type="inferred from homology"/>
<feature type="binding site" evidence="5">
    <location>
        <position position="70"/>
    </location>
    <ligand>
        <name>S-adenosyl-L-methionine</name>
        <dbReference type="ChEBI" id="CHEBI:59789"/>
    </ligand>
</feature>
<evidence type="ECO:0000256" key="2">
    <source>
        <dbReference type="ARBA" id="ARBA00022603"/>
    </source>
</evidence>
<dbReference type="CDD" id="cd02440">
    <property type="entry name" value="AdoMet_MTases"/>
    <property type="match status" value="1"/>
</dbReference>
<evidence type="ECO:0000256" key="4">
    <source>
        <dbReference type="ARBA" id="ARBA00022691"/>
    </source>
</evidence>
<dbReference type="UniPathway" id="UPA00079">
    <property type="reaction ID" value="UER00169"/>
</dbReference>
<dbReference type="Proteomes" id="UP000031465">
    <property type="component" value="Unassembled WGS sequence"/>
</dbReference>
<keyword evidence="1 5" id="KW-0474">Menaquinone biosynthesis</keyword>
<feature type="binding site" evidence="5">
    <location>
        <begin position="120"/>
        <end position="121"/>
    </location>
    <ligand>
        <name>S-adenosyl-L-methionine</name>
        <dbReference type="ChEBI" id="CHEBI:59789"/>
    </ligand>
</feature>
<dbReference type="Gene3D" id="3.40.50.150">
    <property type="entry name" value="Vaccinia Virus protein VP39"/>
    <property type="match status" value="1"/>
</dbReference>
<keyword evidence="4 5" id="KW-0949">S-adenosyl-L-methionine</keyword>
<evidence type="ECO:0000256" key="1">
    <source>
        <dbReference type="ARBA" id="ARBA00022428"/>
    </source>
</evidence>
<dbReference type="PATRIC" id="fig|362787.3.peg.1341"/>
<dbReference type="GO" id="GO:0043770">
    <property type="term" value="F:demethylmenaquinone methyltransferase activity"/>
    <property type="evidence" value="ECO:0007669"/>
    <property type="project" value="UniProtKB-UniRule"/>
</dbReference>
<dbReference type="PANTHER" id="PTHR43591">
    <property type="entry name" value="METHYLTRANSFERASE"/>
    <property type="match status" value="1"/>
</dbReference>
<feature type="binding site" evidence="5">
    <location>
        <position position="91"/>
    </location>
    <ligand>
        <name>S-adenosyl-L-methionine</name>
        <dbReference type="ChEBI" id="CHEBI:59789"/>
    </ligand>
</feature>
<gene>
    <name evidence="6" type="primary">ubiE</name>
    <name evidence="5" type="synonym">menG</name>
    <name evidence="6" type="ORF">DB44_DJ00240</name>
</gene>
<dbReference type="EMBL" id="JSAN01000082">
    <property type="protein sequence ID" value="KIC71529.1"/>
    <property type="molecule type" value="Genomic_DNA"/>
</dbReference>
<keyword evidence="3 5" id="KW-0808">Transferase</keyword>
<dbReference type="Pfam" id="PF01209">
    <property type="entry name" value="Ubie_methyltran"/>
    <property type="match status" value="1"/>
</dbReference>
<evidence type="ECO:0000256" key="5">
    <source>
        <dbReference type="HAMAP-Rule" id="MF_01813"/>
    </source>
</evidence>
<dbReference type="PROSITE" id="PS01183">
    <property type="entry name" value="UBIE_1"/>
    <property type="match status" value="1"/>
</dbReference>
<reference evidence="6 7" key="1">
    <citation type="journal article" date="2014" name="Mol. Biol. Evol.">
        <title>Massive expansion of Ubiquitination-related gene families within the Chlamydiae.</title>
        <authorList>
            <person name="Domman D."/>
            <person name="Collingro A."/>
            <person name="Lagkouvardos I."/>
            <person name="Gehre L."/>
            <person name="Weinmaier T."/>
            <person name="Rattei T."/>
            <person name="Subtil A."/>
            <person name="Horn M."/>
        </authorList>
    </citation>
    <scope>NUCLEOTIDE SEQUENCE [LARGE SCALE GENOMIC DNA]</scope>
    <source>
        <strain evidence="6 7">EI2</strain>
    </source>
</reference>